<dbReference type="InterPro" id="IPR024047">
    <property type="entry name" value="MM3350-like_sf"/>
</dbReference>
<dbReference type="EMBL" id="AOCK01000001">
    <property type="protein sequence ID" value="EMR00513.1"/>
    <property type="molecule type" value="Genomic_DNA"/>
</dbReference>
<dbReference type="RefSeq" id="WP_007269727.1">
    <property type="nucleotide sequence ID" value="NZ_AOCK01000001.1"/>
</dbReference>
<sequence length="478" mass="52734">MKNLRTQHTLHLELYGSEPTIWRRIEVDGSMTLARFHEVLQGALGWTDSHLHLYMDSNPLNRSGAASGDTPVTWHMSGSLDDGLEGENEEHTTLTKALARSGGTLWYEYDLGDSWTHLITEESSRALDPAAPAARVLEGAMRVPLEDSGGLSGWYETLKLSQAASVDPERSYVVDWYKSHHSYFTPVDPEAFDVELANVQVRLHLDGPPAGTVAGTWLSTMPKYACHVMADALMRVGVDVFAGDTVPHLPEEAPRAMESILWWIRACEGDGLPLTAAGYLSPAALPGVIAGIGWEHEDFVQFGAKTEVHLHALLDFREMLMDIGLLKAQGKKLVATPTAVRVAQDPVKLWAHLVKRARNSRTDQVTYDVTMLALLAAAGDGAADRKTINARINQGMRLLGYAHNDGEPIADGDFNRLGGRYEAITKAFRMALLKNGNKGRAVELERDFALAVLRSRIRRWRTKAPVFPFARETPGPWS</sequence>
<dbReference type="Gene3D" id="3.10.290.30">
    <property type="entry name" value="MM3350-like"/>
    <property type="match status" value="1"/>
</dbReference>
<evidence type="ECO:0000313" key="3">
    <source>
        <dbReference type="Proteomes" id="UP000012015"/>
    </source>
</evidence>
<evidence type="ECO:0000313" key="2">
    <source>
        <dbReference type="EMBL" id="EMR00513.1"/>
    </source>
</evidence>
<comment type="caution">
    <text evidence="2">The sequence shown here is derived from an EMBL/GenBank/DDBJ whole genome shotgun (WGS) entry which is preliminary data.</text>
</comment>
<dbReference type="PANTHER" id="PTHR41878:SF1">
    <property type="entry name" value="TNPR PROTEIN"/>
    <property type="match status" value="1"/>
</dbReference>
<proteinExistence type="predicted"/>
<keyword evidence="3" id="KW-1185">Reference proteome</keyword>
<name>M7MVP4_9MICC</name>
<dbReference type="Proteomes" id="UP000012015">
    <property type="component" value="Unassembled WGS sequence"/>
</dbReference>
<dbReference type="PANTHER" id="PTHR41878">
    <property type="entry name" value="LEXA REPRESSOR-RELATED"/>
    <property type="match status" value="1"/>
</dbReference>
<dbReference type="Pfam" id="PF07929">
    <property type="entry name" value="PRiA4_ORF3"/>
    <property type="match status" value="1"/>
</dbReference>
<dbReference type="eggNOG" id="COG3012">
    <property type="taxonomic scope" value="Bacteria"/>
</dbReference>
<dbReference type="InterPro" id="IPR012912">
    <property type="entry name" value="Plasmid_pRiA4b_Orf3-like"/>
</dbReference>
<gene>
    <name evidence="2" type="ORF">ADIAG_00520</name>
</gene>
<dbReference type="STRING" id="1276920.ADIAG_00520"/>
<dbReference type="AlphaFoldDB" id="M7MVP4"/>
<organism evidence="2 3">
    <name type="scientific">Paeniglutamicibacter gangotriensis Lz1y</name>
    <dbReference type="NCBI Taxonomy" id="1276920"/>
    <lineage>
        <taxon>Bacteria</taxon>
        <taxon>Bacillati</taxon>
        <taxon>Actinomycetota</taxon>
        <taxon>Actinomycetes</taxon>
        <taxon>Micrococcales</taxon>
        <taxon>Micrococcaceae</taxon>
        <taxon>Paeniglutamicibacter</taxon>
    </lineage>
</organism>
<protein>
    <submittedName>
        <fullName evidence="2">Plasmid pRiA4b ORF-3 family protein</fullName>
    </submittedName>
</protein>
<dbReference type="SUPFAM" id="SSF159941">
    <property type="entry name" value="MM3350-like"/>
    <property type="match status" value="1"/>
</dbReference>
<feature type="domain" description="Plasmid pRiA4b Orf3-like" evidence="1">
    <location>
        <begin position="9"/>
        <end position="195"/>
    </location>
</feature>
<reference evidence="2 3" key="1">
    <citation type="journal article" date="2013" name="Genome Announc.">
        <title>Draft Genome Sequence of Arthrobacter gangotriensis Strain Lz1yT, Isolated from a Penguin Rookery Soil Sample Collected in Antarctica, near the Indian Station Dakshin Gangotri.</title>
        <authorList>
            <person name="Shivaji S."/>
            <person name="Ara S."/>
            <person name="Bandi S."/>
            <person name="Singh A."/>
            <person name="Kumar Pinnaka A."/>
        </authorList>
    </citation>
    <scope>NUCLEOTIDE SEQUENCE [LARGE SCALE GENOMIC DNA]</scope>
    <source>
        <strain evidence="2 3">Lz1y</strain>
    </source>
</reference>
<dbReference type="PATRIC" id="fig|1276920.7.peg.523"/>
<accession>M7MVP4</accession>
<evidence type="ECO:0000259" key="1">
    <source>
        <dbReference type="Pfam" id="PF07929"/>
    </source>
</evidence>